<name>A0A0B7BZZ9_9EUPU</name>
<sequence>PTHCMLHSTLHGNTAPDPLTVCYSHPVRYIETLLLSKYVTQPLPTHPVGYAHSFCVLH</sequence>
<organism evidence="1">
    <name type="scientific">Arion vulgaris</name>
    <dbReference type="NCBI Taxonomy" id="1028688"/>
    <lineage>
        <taxon>Eukaryota</taxon>
        <taxon>Metazoa</taxon>
        <taxon>Spiralia</taxon>
        <taxon>Lophotrochozoa</taxon>
        <taxon>Mollusca</taxon>
        <taxon>Gastropoda</taxon>
        <taxon>Heterobranchia</taxon>
        <taxon>Euthyneura</taxon>
        <taxon>Panpulmonata</taxon>
        <taxon>Eupulmonata</taxon>
        <taxon>Stylommatophora</taxon>
        <taxon>Helicina</taxon>
        <taxon>Arionoidea</taxon>
        <taxon>Arionidae</taxon>
        <taxon>Arion</taxon>
    </lineage>
</organism>
<dbReference type="AlphaFoldDB" id="A0A0B7BZZ9"/>
<dbReference type="EMBL" id="HACG01051652">
    <property type="protein sequence ID" value="CEK98523.1"/>
    <property type="molecule type" value="Transcribed_RNA"/>
</dbReference>
<protein>
    <submittedName>
        <fullName evidence="1">Uncharacterized protein</fullName>
    </submittedName>
</protein>
<gene>
    <name evidence="1" type="primary">ORF218924</name>
</gene>
<feature type="non-terminal residue" evidence="1">
    <location>
        <position position="1"/>
    </location>
</feature>
<accession>A0A0B7BZZ9</accession>
<reference evidence="1" key="1">
    <citation type="submission" date="2014-12" db="EMBL/GenBank/DDBJ databases">
        <title>Insight into the proteome of Arion vulgaris.</title>
        <authorList>
            <person name="Aradska J."/>
            <person name="Bulat T."/>
            <person name="Smidak R."/>
            <person name="Sarate P."/>
            <person name="Gangsoo J."/>
            <person name="Sialana F."/>
            <person name="Bilban M."/>
            <person name="Lubec G."/>
        </authorList>
    </citation>
    <scope>NUCLEOTIDE SEQUENCE</scope>
    <source>
        <tissue evidence="1">Skin</tissue>
    </source>
</reference>
<evidence type="ECO:0000313" key="1">
    <source>
        <dbReference type="EMBL" id="CEK98523.1"/>
    </source>
</evidence>
<proteinExistence type="predicted"/>